<dbReference type="Proteomes" id="UP001055811">
    <property type="component" value="Linkage Group LG01"/>
</dbReference>
<comment type="caution">
    <text evidence="1">The sequence shown here is derived from an EMBL/GenBank/DDBJ whole genome shotgun (WGS) entry which is preliminary data.</text>
</comment>
<evidence type="ECO:0000313" key="1">
    <source>
        <dbReference type="EMBL" id="KAI3788063.1"/>
    </source>
</evidence>
<evidence type="ECO:0000313" key="2">
    <source>
        <dbReference type="Proteomes" id="UP001055811"/>
    </source>
</evidence>
<proteinExistence type="predicted"/>
<keyword evidence="2" id="KW-1185">Reference proteome</keyword>
<reference evidence="2" key="1">
    <citation type="journal article" date="2022" name="Mol. Ecol. Resour.">
        <title>The genomes of chicory, endive, great burdock and yacon provide insights into Asteraceae palaeo-polyploidization history and plant inulin production.</title>
        <authorList>
            <person name="Fan W."/>
            <person name="Wang S."/>
            <person name="Wang H."/>
            <person name="Wang A."/>
            <person name="Jiang F."/>
            <person name="Liu H."/>
            <person name="Zhao H."/>
            <person name="Xu D."/>
            <person name="Zhang Y."/>
        </authorList>
    </citation>
    <scope>NUCLEOTIDE SEQUENCE [LARGE SCALE GENOMIC DNA]</scope>
    <source>
        <strain evidence="2">cv. Punajuju</strain>
    </source>
</reference>
<protein>
    <submittedName>
        <fullName evidence="1">Uncharacterized protein</fullName>
    </submittedName>
</protein>
<reference evidence="1 2" key="2">
    <citation type="journal article" date="2022" name="Mol. Ecol. Resour.">
        <title>The genomes of chicory, endive, great burdock and yacon provide insights into Asteraceae paleo-polyploidization history and plant inulin production.</title>
        <authorList>
            <person name="Fan W."/>
            <person name="Wang S."/>
            <person name="Wang H."/>
            <person name="Wang A."/>
            <person name="Jiang F."/>
            <person name="Liu H."/>
            <person name="Zhao H."/>
            <person name="Xu D."/>
            <person name="Zhang Y."/>
        </authorList>
    </citation>
    <scope>NUCLEOTIDE SEQUENCE [LARGE SCALE GENOMIC DNA]</scope>
    <source>
        <strain evidence="2">cv. Punajuju</strain>
        <tissue evidence="1">Leaves</tissue>
    </source>
</reference>
<dbReference type="EMBL" id="CM042009">
    <property type="protein sequence ID" value="KAI3788063.1"/>
    <property type="molecule type" value="Genomic_DNA"/>
</dbReference>
<gene>
    <name evidence="1" type="ORF">L2E82_00700</name>
</gene>
<sequence length="238" mass="28535">MDKMEITYNEKTKSLNSILSKYDKVFHAHTSDIKRANEKIMSDCEKFLQDYKESCLQIEARSKFLEHRDHELRKKEQKLLKEKKKLELKKRMRERLLSCKQLVNECYSSRKVALDLKKELDMLHKKRAELEDQLKPESFTSLQSDIIKLEIALHVIREGLEFEIINEADEKIVWLKGKCSELQYHAIVKALNERNEFNPDCMQELWLCKEDRKASLKEGIDYIMQEWKTKIHKQPPMY</sequence>
<organism evidence="1 2">
    <name type="scientific">Cichorium intybus</name>
    <name type="common">Chicory</name>
    <dbReference type="NCBI Taxonomy" id="13427"/>
    <lineage>
        <taxon>Eukaryota</taxon>
        <taxon>Viridiplantae</taxon>
        <taxon>Streptophyta</taxon>
        <taxon>Embryophyta</taxon>
        <taxon>Tracheophyta</taxon>
        <taxon>Spermatophyta</taxon>
        <taxon>Magnoliopsida</taxon>
        <taxon>eudicotyledons</taxon>
        <taxon>Gunneridae</taxon>
        <taxon>Pentapetalae</taxon>
        <taxon>asterids</taxon>
        <taxon>campanulids</taxon>
        <taxon>Asterales</taxon>
        <taxon>Asteraceae</taxon>
        <taxon>Cichorioideae</taxon>
        <taxon>Cichorieae</taxon>
        <taxon>Cichoriinae</taxon>
        <taxon>Cichorium</taxon>
    </lineage>
</organism>
<name>A0ACB9GWX6_CICIN</name>
<accession>A0ACB9GWX6</accession>